<reference evidence="3" key="1">
    <citation type="submission" date="2012-02" db="EMBL/GenBank/DDBJ databases">
        <title>The complete genome of Solitalea canadensis DSM 3403.</title>
        <authorList>
            <consortium name="US DOE Joint Genome Institute (JGI-PGF)"/>
            <person name="Lucas S."/>
            <person name="Copeland A."/>
            <person name="Lapidus A."/>
            <person name="Glavina del Rio T."/>
            <person name="Dalin E."/>
            <person name="Tice H."/>
            <person name="Bruce D."/>
            <person name="Goodwin L."/>
            <person name="Pitluck S."/>
            <person name="Peters L."/>
            <person name="Ovchinnikova G."/>
            <person name="Lu M."/>
            <person name="Kyrpides N."/>
            <person name="Mavromatis K."/>
            <person name="Ivanova N."/>
            <person name="Brettin T."/>
            <person name="Detter J.C."/>
            <person name="Han C."/>
            <person name="Larimer F."/>
            <person name="Land M."/>
            <person name="Hauser L."/>
            <person name="Markowitz V."/>
            <person name="Cheng J.-F."/>
            <person name="Hugenholtz P."/>
            <person name="Woyke T."/>
            <person name="Wu D."/>
            <person name="Spring S."/>
            <person name="Schroeder M."/>
            <person name="Kopitz M."/>
            <person name="Brambilla E."/>
            <person name="Klenk H.-P."/>
            <person name="Eisen J.A."/>
        </authorList>
    </citation>
    <scope>NUCLEOTIDE SEQUENCE</scope>
    <source>
        <strain evidence="3">DSM 3403</strain>
    </source>
</reference>
<keyword evidence="1" id="KW-0732">Signal</keyword>
<dbReference type="Gene3D" id="3.10.450.50">
    <property type="match status" value="2"/>
</dbReference>
<accession>H8KMU4</accession>
<organism evidence="3 4">
    <name type="scientific">Solitalea canadensis (strain ATCC 29591 / DSM 3403 / JCM 21819 / LMG 8368 / NBRC 15130 / NCIMB 12057 / USAM 9D)</name>
    <name type="common">Flexibacter canadensis</name>
    <dbReference type="NCBI Taxonomy" id="929556"/>
    <lineage>
        <taxon>Bacteria</taxon>
        <taxon>Pseudomonadati</taxon>
        <taxon>Bacteroidota</taxon>
        <taxon>Sphingobacteriia</taxon>
        <taxon>Sphingobacteriales</taxon>
        <taxon>Sphingobacteriaceae</taxon>
        <taxon>Solitalea</taxon>
    </lineage>
</organism>
<dbReference type="InterPro" id="IPR032710">
    <property type="entry name" value="NTF2-like_dom_sf"/>
</dbReference>
<evidence type="ECO:0000256" key="1">
    <source>
        <dbReference type="SAM" id="SignalP"/>
    </source>
</evidence>
<dbReference type="Proteomes" id="UP000007590">
    <property type="component" value="Chromosome"/>
</dbReference>
<dbReference type="KEGG" id="scn:Solca_4357"/>
<dbReference type="InterPro" id="IPR027843">
    <property type="entry name" value="DUF4440"/>
</dbReference>
<feature type="domain" description="DUF4440" evidence="2">
    <location>
        <begin position="191"/>
        <end position="297"/>
    </location>
</feature>
<protein>
    <recommendedName>
        <fullName evidence="2">DUF4440 domain-containing protein</fullName>
    </recommendedName>
</protein>
<dbReference type="eggNOG" id="ENOG50332EH">
    <property type="taxonomic scope" value="Bacteria"/>
</dbReference>
<dbReference type="Pfam" id="PF14534">
    <property type="entry name" value="DUF4440"/>
    <property type="match status" value="1"/>
</dbReference>
<evidence type="ECO:0000313" key="3">
    <source>
        <dbReference type="EMBL" id="AFD09347.1"/>
    </source>
</evidence>
<gene>
    <name evidence="3" type="ordered locus">Solca_4357</name>
</gene>
<dbReference type="AlphaFoldDB" id="H8KMU4"/>
<evidence type="ECO:0000259" key="2">
    <source>
        <dbReference type="Pfam" id="PF14534"/>
    </source>
</evidence>
<feature type="signal peptide" evidence="1">
    <location>
        <begin position="1"/>
        <end position="29"/>
    </location>
</feature>
<dbReference type="HOGENOM" id="CLU_972705_0_0_10"/>
<feature type="chain" id="PRO_5003615095" description="DUF4440 domain-containing protein" evidence="1">
    <location>
        <begin position="30"/>
        <end position="311"/>
    </location>
</feature>
<proteinExistence type="predicted"/>
<keyword evidence="4" id="KW-1185">Reference proteome</keyword>
<dbReference type="SUPFAM" id="SSF54427">
    <property type="entry name" value="NTF2-like"/>
    <property type="match status" value="2"/>
</dbReference>
<evidence type="ECO:0000313" key="4">
    <source>
        <dbReference type="Proteomes" id="UP000007590"/>
    </source>
</evidence>
<sequence length="311" mass="35355">MLLFMRVAQFKKYLISTSVLLFLATNIFAQSIPDYIEELVNREKQFSKTSAEKGIKDAFLSVLYPDGVVFRPQPVNGVNYFKSIGGIPGVLTWEPVYADVSNDQTLGYTTGPFEYKSDNNGETVVNYGQYVSIWIKPKKKWELMVDLGISHDKPGFAPQFEYNNPMTFGMKRATLDFIAEEQQKHSMEILKATDELYCTALNGGKVENSYKEFLSNQVRLLRNNNWPILGKSTSIEFLNKQQVEFSYKTDKVYSAPSRDLGYTTGTGSTTTTVKGKKVTQNVNYVRIWRKENSGFWRVVLDIEAPIPTDAN</sequence>
<dbReference type="STRING" id="929556.Solca_4357"/>
<name>H8KMU4_SOLCM</name>
<dbReference type="EMBL" id="CP003349">
    <property type="protein sequence ID" value="AFD09347.1"/>
    <property type="molecule type" value="Genomic_DNA"/>
</dbReference>